<proteinExistence type="inferred from homology"/>
<evidence type="ECO:0000313" key="10">
    <source>
        <dbReference type="Proteomes" id="UP001497512"/>
    </source>
</evidence>
<name>A0ABP0TKE8_9BRYO</name>
<evidence type="ECO:0000259" key="7">
    <source>
        <dbReference type="Pfam" id="PF01210"/>
    </source>
</evidence>
<gene>
    <name evidence="9" type="ORF">CSSPTR1EN2_LOCUS4468</name>
</gene>
<dbReference type="EMBL" id="OZ019904">
    <property type="protein sequence ID" value="CAK9198501.1"/>
    <property type="molecule type" value="Genomic_DNA"/>
</dbReference>
<dbReference type="PANTHER" id="PTHR11728:SF1">
    <property type="entry name" value="GLYCEROL-3-PHOSPHATE DEHYDROGENASE [NAD(+)] 2, CHLOROPLASTIC"/>
    <property type="match status" value="1"/>
</dbReference>
<dbReference type="PROSITE" id="PS00957">
    <property type="entry name" value="NAD_G3PDH"/>
    <property type="match status" value="1"/>
</dbReference>
<dbReference type="Gene3D" id="1.10.1040.10">
    <property type="entry name" value="N-(1-d-carboxylethyl)-l-norvaline Dehydrogenase, domain 2"/>
    <property type="match status" value="1"/>
</dbReference>
<accession>A0ABP0TKE8</accession>
<dbReference type="InterPro" id="IPR006109">
    <property type="entry name" value="G3P_DH_NAD-dep_C"/>
</dbReference>
<dbReference type="EC" id="1.1.1.8" evidence="5"/>
<dbReference type="PANTHER" id="PTHR11728">
    <property type="entry name" value="GLYCEROL-3-PHOSPHATE DEHYDROGENASE"/>
    <property type="match status" value="1"/>
</dbReference>
<sequence>MGSIFEPEFLDRLHSGNYALERSENQSSNPVQREDPQTVLQSSRVLSPPEHSENNIGKNEKLVISGVAENLDCTEEQSKIVRTAWEKLVRWSRSWQLLNARKNSHALLSTRKVVVLGGGSFGTAMAVILARNKPEMEVMLLIRDTFVCKSINEQHMNVRYFPQHQLPRNVAATTDAKEAIWNAQFCIHAIPVQASSVFLRSIAEYVPAHLPILSVSKGLEISTLEMMSQLIPRALGNPRQPVAVISGPSFAIELMDKLPTALVAASRDKELARATQQLLASQYLRVNMSTDVVGVEMAGALKNVLAIAAGIVEGMKLGNNCMAALVAQGCSEIRWLAEKMGGKSTTLTGVSGSGDIMLTCFVTLSRNRSVGVRLGSGEKLEDILSSMSQVAEGVATAGAVISLAKKYRVKMPVLTAVAKILANQLTPKTAVLALMSLPQVEEV</sequence>
<dbReference type="Gene3D" id="3.40.50.720">
    <property type="entry name" value="NAD(P)-binding Rossmann-like Domain"/>
    <property type="match status" value="1"/>
</dbReference>
<evidence type="ECO:0000256" key="4">
    <source>
        <dbReference type="RuleBase" id="RU000437"/>
    </source>
</evidence>
<evidence type="ECO:0000256" key="3">
    <source>
        <dbReference type="ARBA" id="ARBA00048683"/>
    </source>
</evidence>
<evidence type="ECO:0000259" key="8">
    <source>
        <dbReference type="Pfam" id="PF07479"/>
    </source>
</evidence>
<dbReference type="InterPro" id="IPR008927">
    <property type="entry name" value="6-PGluconate_DH-like_C_sf"/>
</dbReference>
<dbReference type="InterPro" id="IPR006168">
    <property type="entry name" value="G3P_DH_NAD-dep"/>
</dbReference>
<comment type="similarity">
    <text evidence="1 4">Belongs to the NAD-dependent glycerol-3-phosphate dehydrogenase family.</text>
</comment>
<keyword evidence="10" id="KW-1185">Reference proteome</keyword>
<dbReference type="InterPro" id="IPR013328">
    <property type="entry name" value="6PGD_dom2"/>
</dbReference>
<dbReference type="NCBIfam" id="NF000942">
    <property type="entry name" value="PRK00094.1-4"/>
    <property type="match status" value="1"/>
</dbReference>
<protein>
    <recommendedName>
        <fullName evidence="5">Glycerol-3-phosphate dehydrogenase [NAD(+)]</fullName>
        <ecNumber evidence="5">1.1.1.8</ecNumber>
    </recommendedName>
</protein>
<dbReference type="InterPro" id="IPR011128">
    <property type="entry name" value="G3P_DH_NAD-dep_N"/>
</dbReference>
<dbReference type="HAMAP" id="MF_00394">
    <property type="entry name" value="NAD_Glyc3P_dehydrog"/>
    <property type="match status" value="1"/>
</dbReference>
<dbReference type="Proteomes" id="UP001497512">
    <property type="component" value="Chromosome 12"/>
</dbReference>
<dbReference type="NCBIfam" id="NF000940">
    <property type="entry name" value="PRK00094.1-2"/>
    <property type="match status" value="1"/>
</dbReference>
<dbReference type="Pfam" id="PF07479">
    <property type="entry name" value="NAD_Gly3P_dh_C"/>
    <property type="match status" value="1"/>
</dbReference>
<evidence type="ECO:0000256" key="6">
    <source>
        <dbReference type="SAM" id="MobiDB-lite"/>
    </source>
</evidence>
<dbReference type="SUPFAM" id="SSF51735">
    <property type="entry name" value="NAD(P)-binding Rossmann-fold domains"/>
    <property type="match status" value="1"/>
</dbReference>
<keyword evidence="2 4" id="KW-0560">Oxidoreductase</keyword>
<keyword evidence="4" id="KW-0520">NAD</keyword>
<comment type="catalytic activity">
    <reaction evidence="3 5">
        <text>sn-glycerol 3-phosphate + NAD(+) = dihydroxyacetone phosphate + NADH + H(+)</text>
        <dbReference type="Rhea" id="RHEA:11092"/>
        <dbReference type="ChEBI" id="CHEBI:15378"/>
        <dbReference type="ChEBI" id="CHEBI:57540"/>
        <dbReference type="ChEBI" id="CHEBI:57597"/>
        <dbReference type="ChEBI" id="CHEBI:57642"/>
        <dbReference type="ChEBI" id="CHEBI:57945"/>
        <dbReference type="EC" id="1.1.1.8"/>
    </reaction>
</comment>
<evidence type="ECO:0000313" key="9">
    <source>
        <dbReference type="EMBL" id="CAK9198501.1"/>
    </source>
</evidence>
<dbReference type="Pfam" id="PF01210">
    <property type="entry name" value="NAD_Gly3P_dh_N"/>
    <property type="match status" value="1"/>
</dbReference>
<evidence type="ECO:0000256" key="2">
    <source>
        <dbReference type="ARBA" id="ARBA00023002"/>
    </source>
</evidence>
<evidence type="ECO:0000256" key="5">
    <source>
        <dbReference type="RuleBase" id="RU361243"/>
    </source>
</evidence>
<evidence type="ECO:0000256" key="1">
    <source>
        <dbReference type="ARBA" id="ARBA00011009"/>
    </source>
</evidence>
<reference evidence="9" key="1">
    <citation type="submission" date="2024-02" db="EMBL/GenBank/DDBJ databases">
        <authorList>
            <consortium name="ELIXIR-Norway"/>
            <consortium name="Elixir Norway"/>
        </authorList>
    </citation>
    <scope>NUCLEOTIDE SEQUENCE</scope>
</reference>
<feature type="domain" description="Glycerol-3-phosphate dehydrogenase NAD-dependent C-terminal" evidence="8">
    <location>
        <begin position="291"/>
        <end position="431"/>
    </location>
</feature>
<dbReference type="SUPFAM" id="SSF48179">
    <property type="entry name" value="6-phosphogluconate dehydrogenase C-terminal domain-like"/>
    <property type="match status" value="1"/>
</dbReference>
<feature type="region of interest" description="Disordered" evidence="6">
    <location>
        <begin position="22"/>
        <end position="58"/>
    </location>
</feature>
<organism evidence="9 10">
    <name type="scientific">Sphagnum troendelagicum</name>
    <dbReference type="NCBI Taxonomy" id="128251"/>
    <lineage>
        <taxon>Eukaryota</taxon>
        <taxon>Viridiplantae</taxon>
        <taxon>Streptophyta</taxon>
        <taxon>Embryophyta</taxon>
        <taxon>Bryophyta</taxon>
        <taxon>Sphagnophytina</taxon>
        <taxon>Sphagnopsida</taxon>
        <taxon>Sphagnales</taxon>
        <taxon>Sphagnaceae</taxon>
        <taxon>Sphagnum</taxon>
    </lineage>
</organism>
<dbReference type="PRINTS" id="PR00077">
    <property type="entry name" value="GPDHDRGNASE"/>
</dbReference>
<dbReference type="InterPro" id="IPR036291">
    <property type="entry name" value="NAD(P)-bd_dom_sf"/>
</dbReference>
<feature type="domain" description="Glycerol-3-phosphate dehydrogenase NAD-dependent N-terminal" evidence="7">
    <location>
        <begin position="112"/>
        <end position="271"/>
    </location>
</feature>